<dbReference type="GO" id="GO:0016787">
    <property type="term" value="F:hydrolase activity"/>
    <property type="evidence" value="ECO:0007669"/>
    <property type="project" value="UniProtKB-UniRule"/>
</dbReference>
<feature type="active site" description="Nucleophile" evidence="2">
    <location>
        <position position="48"/>
    </location>
</feature>
<feature type="short sequence motif" description="GXSXG" evidence="2">
    <location>
        <begin position="46"/>
        <end position="50"/>
    </location>
</feature>
<dbReference type="SUPFAM" id="SSF52151">
    <property type="entry name" value="FabD/lysophospholipase-like"/>
    <property type="match status" value="1"/>
</dbReference>
<protein>
    <submittedName>
        <fullName evidence="4">Patatin-like phospholipase family protein</fullName>
    </submittedName>
</protein>
<keyword evidence="2" id="KW-0378">Hydrolase</keyword>
<feature type="domain" description="PNPLA" evidence="3">
    <location>
        <begin position="13"/>
        <end position="282"/>
    </location>
</feature>
<proteinExistence type="predicted"/>
<keyword evidence="1 2" id="KW-0443">Lipid metabolism</keyword>
<dbReference type="Pfam" id="PF01734">
    <property type="entry name" value="Patatin"/>
    <property type="match status" value="1"/>
</dbReference>
<dbReference type="InterPro" id="IPR002641">
    <property type="entry name" value="PNPLA_dom"/>
</dbReference>
<dbReference type="InterPro" id="IPR016035">
    <property type="entry name" value="Acyl_Trfase/lysoPLipase"/>
</dbReference>
<reference evidence="4 5" key="1">
    <citation type="submission" date="2021-04" db="EMBL/GenBank/DDBJ databases">
        <authorList>
            <person name="Tang X."/>
            <person name="Zhou X."/>
            <person name="Chen X."/>
            <person name="Cernava T."/>
            <person name="Zhang C."/>
        </authorList>
    </citation>
    <scope>NUCLEOTIDE SEQUENCE [LARGE SCALE GENOMIC DNA]</scope>
    <source>
        <strain evidence="4 5">BH-SS-21</strain>
    </source>
</reference>
<organism evidence="4 5">
    <name type="scientific">Streptomyces liliiviolaceus</name>
    <dbReference type="NCBI Taxonomy" id="2823109"/>
    <lineage>
        <taxon>Bacteria</taxon>
        <taxon>Bacillati</taxon>
        <taxon>Actinomycetota</taxon>
        <taxon>Actinomycetes</taxon>
        <taxon>Kitasatosporales</taxon>
        <taxon>Streptomycetaceae</taxon>
        <taxon>Streptomyces</taxon>
    </lineage>
</organism>
<dbReference type="EMBL" id="JAGPYQ010000001">
    <property type="protein sequence ID" value="MBQ0850332.1"/>
    <property type="molecule type" value="Genomic_DNA"/>
</dbReference>
<evidence type="ECO:0000256" key="2">
    <source>
        <dbReference type="PROSITE-ProRule" id="PRU01161"/>
    </source>
</evidence>
<evidence type="ECO:0000313" key="5">
    <source>
        <dbReference type="Proteomes" id="UP000677413"/>
    </source>
</evidence>
<gene>
    <name evidence="4" type="ORF">J8N05_19280</name>
</gene>
<comment type="caution">
    <text evidence="4">The sequence shown here is derived from an EMBL/GenBank/DDBJ whole genome shotgun (WGS) entry which is preliminary data.</text>
</comment>
<dbReference type="InterPro" id="IPR052580">
    <property type="entry name" value="Lipid_Hydrolase"/>
</dbReference>
<evidence type="ECO:0000256" key="1">
    <source>
        <dbReference type="ARBA" id="ARBA00023098"/>
    </source>
</evidence>
<evidence type="ECO:0000313" key="4">
    <source>
        <dbReference type="EMBL" id="MBQ0850332.1"/>
    </source>
</evidence>
<evidence type="ECO:0000259" key="3">
    <source>
        <dbReference type="PROSITE" id="PS51635"/>
    </source>
</evidence>
<dbReference type="Proteomes" id="UP000677413">
    <property type="component" value="Unassembled WGS sequence"/>
</dbReference>
<feature type="short sequence motif" description="DGA/G" evidence="2">
    <location>
        <begin position="269"/>
        <end position="271"/>
    </location>
</feature>
<dbReference type="RefSeq" id="WP_210884415.1">
    <property type="nucleotide sequence ID" value="NZ_JAGPYQ010000001.1"/>
</dbReference>
<dbReference type="PANTHER" id="PTHR46394">
    <property type="entry name" value="ANNEXIN"/>
    <property type="match status" value="1"/>
</dbReference>
<keyword evidence="2" id="KW-0442">Lipid degradation</keyword>
<feature type="active site" description="Proton acceptor" evidence="2">
    <location>
        <position position="269"/>
    </location>
</feature>
<sequence length="414" mass="45715">MKGALRREDIRYLAMEGGGGKGHAYLGAVRALEDLHVMPQVRGFAGASAGAITALMLSTGMDSEQIATYMGATDFDAFFDPPEPRMRPVADTPGVAVYPEWTTKEKAVRTALSAAGTPLRLLLMAVLAVAAPKDLLDLESKRDKQPFKILAENWPVYLAFLGRDMGLFSGMAARRAWETLLVTRMRGVGHRPKSASVTFREHRKAFGKELLMTGSNLSTGRTELFSAKYTPDFPVSDAVRISMSLPFIYKPYVVQDMRRDWPPCGTYVDGGLWNNLPFREFDSRPEPLSPPDMASAAVPAGPPRPRTLALRLSIDPPVRVRDLGGLLGRLTQLGLFGTGESQVLAPYANRTIVLETEGLDLVNFTPPRAERERAVRRAYRAVHHYFSVELKPEDEDLADDLLIEKNREASRACP</sequence>
<feature type="short sequence motif" description="GXGXXG" evidence="2">
    <location>
        <begin position="17"/>
        <end position="22"/>
    </location>
</feature>
<dbReference type="AlphaFoldDB" id="A0A941B7Y5"/>
<dbReference type="Gene3D" id="3.40.1090.10">
    <property type="entry name" value="Cytosolic phospholipase A2 catalytic domain"/>
    <property type="match status" value="1"/>
</dbReference>
<accession>A0A941B7Y5</accession>
<dbReference type="PANTHER" id="PTHR46394:SF1">
    <property type="entry name" value="PNPLA DOMAIN-CONTAINING PROTEIN"/>
    <property type="match status" value="1"/>
</dbReference>
<dbReference type="PROSITE" id="PS51635">
    <property type="entry name" value="PNPLA"/>
    <property type="match status" value="1"/>
</dbReference>
<name>A0A941B7Y5_9ACTN</name>
<dbReference type="GO" id="GO:0016042">
    <property type="term" value="P:lipid catabolic process"/>
    <property type="evidence" value="ECO:0007669"/>
    <property type="project" value="UniProtKB-UniRule"/>
</dbReference>
<keyword evidence="5" id="KW-1185">Reference proteome</keyword>